<protein>
    <submittedName>
        <fullName evidence="1">Uncharacterized protein</fullName>
    </submittedName>
</protein>
<keyword evidence="2" id="KW-1185">Reference proteome</keyword>
<accession>A0AAD9J4I7</accession>
<dbReference type="Proteomes" id="UP001209878">
    <property type="component" value="Unassembled WGS sequence"/>
</dbReference>
<sequence>MNVNKLAYVKEAKYLGVIICNDLKDDGDILRHLRNFYARSNSIIRKFHHCSVGVKLRLFHAYCCTTYCCQLWVNFNKGSYLKAKVAYNNMHRRILGYSRRDSASSMFANNTIDTFDALLRKNIYGLKKRIFNINKDLIRVMYNCFEIVNGPMRISWANSLYTVYKFPVNQHSPYTIYDFSQLLINLVSHNMSF</sequence>
<evidence type="ECO:0000313" key="2">
    <source>
        <dbReference type="Proteomes" id="UP001209878"/>
    </source>
</evidence>
<reference evidence="1" key="1">
    <citation type="journal article" date="2023" name="Mol. Biol. Evol.">
        <title>Third-Generation Sequencing Reveals the Adaptive Role of the Epigenome in Three Deep-Sea Polychaetes.</title>
        <authorList>
            <person name="Perez M."/>
            <person name="Aroh O."/>
            <person name="Sun Y."/>
            <person name="Lan Y."/>
            <person name="Juniper S.K."/>
            <person name="Young C.R."/>
            <person name="Angers B."/>
            <person name="Qian P.Y."/>
        </authorList>
    </citation>
    <scope>NUCLEOTIDE SEQUENCE</scope>
    <source>
        <strain evidence="1">R07B-5</strain>
    </source>
</reference>
<dbReference type="AlphaFoldDB" id="A0AAD9J4I7"/>
<evidence type="ECO:0000313" key="1">
    <source>
        <dbReference type="EMBL" id="KAK2146264.1"/>
    </source>
</evidence>
<dbReference type="EMBL" id="JAODUO010003711">
    <property type="protein sequence ID" value="KAK2146264.1"/>
    <property type="molecule type" value="Genomic_DNA"/>
</dbReference>
<organism evidence="1 2">
    <name type="scientific">Ridgeia piscesae</name>
    <name type="common">Tubeworm</name>
    <dbReference type="NCBI Taxonomy" id="27915"/>
    <lineage>
        <taxon>Eukaryota</taxon>
        <taxon>Metazoa</taxon>
        <taxon>Spiralia</taxon>
        <taxon>Lophotrochozoa</taxon>
        <taxon>Annelida</taxon>
        <taxon>Polychaeta</taxon>
        <taxon>Sedentaria</taxon>
        <taxon>Canalipalpata</taxon>
        <taxon>Sabellida</taxon>
        <taxon>Siboglinidae</taxon>
        <taxon>Ridgeia</taxon>
    </lineage>
</organism>
<comment type="caution">
    <text evidence="1">The sequence shown here is derived from an EMBL/GenBank/DDBJ whole genome shotgun (WGS) entry which is preliminary data.</text>
</comment>
<gene>
    <name evidence="1" type="ORF">NP493_3725g00001</name>
</gene>
<name>A0AAD9J4I7_RIDPI</name>
<proteinExistence type="predicted"/>